<dbReference type="GO" id="GO:0071944">
    <property type="term" value="C:cell periphery"/>
    <property type="evidence" value="ECO:0007669"/>
    <property type="project" value="EnsemblFungi"/>
</dbReference>
<dbReference type="EMBL" id="HE612856">
    <property type="protein sequence ID" value="CCE61576.1"/>
    <property type="molecule type" value="Genomic_DNA"/>
</dbReference>
<dbReference type="Pfam" id="PF08693">
    <property type="entry name" value="SKG6"/>
    <property type="match status" value="1"/>
</dbReference>
<evidence type="ECO:0000256" key="1">
    <source>
        <dbReference type="SAM" id="MobiDB-lite"/>
    </source>
</evidence>
<dbReference type="RefSeq" id="XP_003684010.1">
    <property type="nucleotide sequence ID" value="XM_003683962.1"/>
</dbReference>
<dbReference type="GeneID" id="11532218"/>
<dbReference type="HOGENOM" id="CLU_026020_0_0_1"/>
<dbReference type="InterPro" id="IPR014805">
    <property type="entry name" value="SKG6/TOS2-like"/>
</dbReference>
<feature type="compositionally biased region" description="Polar residues" evidence="1">
    <location>
        <begin position="696"/>
        <end position="715"/>
    </location>
</feature>
<evidence type="ECO:0000313" key="3">
    <source>
        <dbReference type="EMBL" id="CCE61576.1"/>
    </source>
</evidence>
<proteinExistence type="predicted"/>
<sequence>MSISVLARDSVFITPTTLHSQLHGTLTQQHSSFMTSTVSHHPTLYRRDDDDSSSSSSESSRSSTSSLCGTAKCTYPADHSYSTTVGVAVGVPVGVILVIFVVILCVLYKRKKRDEKEDNDPDFVGDAEYIPNINNKHSRFPGGKFTHGDMYNIPNSSEIGSFDLKNDYNDDVQYLASDNARSNNPFSNPSQRNLVEKSNMRVPTYVPENIDTFALRDYANNIDGPADLGAYKLASKNHSLVSLTSNAYSTSNKNSYINLSQSNGLSNAPPPSQSIGSQNYDIKRASIFTSDTDNESTHSKIMQSPVKSVLGNTTQHYGQDVSGYDIDTSKLDNTNDFTFENDYDNNRNSTILPQENLEIKDLESIELDGNGEHNVTVNSEDKVYSLETEEDENIRRLKSIYNVYLDRNNTVRQTSGNQNVLPKTSADGNLDDAEMPMPAQILNQNTNELGGNGVRESLRENGTDQELISEVPLDQEDNLQQDVSTEHVAEENNNSLPVNSEKLHRVISSIYSEVPLIDNFNENNANMASNNYNAGMNEQYNVNQQMDNGQYQNFTGTNYNNYDNYNNYGMPQQPMPAQYNHPQTHEEIAVLPTPTQLAYEQSSHSLTSFSGQSKRQLNSNRLRTRAMNGTALNPMDHPDMFYKQGSDQFSSYNQQLASHDGSGGTLHPHKLRESVVMINPHSLGAPKSFKPAGSFRSVSNNNSKANSLTTQNNPYGANQVSNSYNSRVSGLIDHLDVSQPPSVGNILPHSSSNEDLRKQLGSSQNYNIS</sequence>
<dbReference type="GO" id="GO:0016020">
    <property type="term" value="C:membrane"/>
    <property type="evidence" value="ECO:0007669"/>
    <property type="project" value="EnsemblFungi"/>
</dbReference>
<dbReference type="GO" id="GO:1902413">
    <property type="term" value="P:negative regulation of mitotic cytokinesis"/>
    <property type="evidence" value="ECO:0007669"/>
    <property type="project" value="EnsemblFungi"/>
</dbReference>
<dbReference type="AlphaFoldDB" id="G8BNU8"/>
<dbReference type="KEGG" id="tpf:TPHA_0A05010"/>
<feature type="region of interest" description="Disordered" evidence="1">
    <location>
        <begin position="43"/>
        <end position="68"/>
    </location>
</feature>
<feature type="transmembrane region" description="Helical" evidence="2">
    <location>
        <begin position="85"/>
        <end position="108"/>
    </location>
</feature>
<dbReference type="GO" id="GO:0000131">
    <property type="term" value="C:incipient cellular bud site"/>
    <property type="evidence" value="ECO:0007669"/>
    <property type="project" value="EnsemblFungi"/>
</dbReference>
<dbReference type="eggNOG" id="ENOG502REX9">
    <property type="taxonomic scope" value="Eukaryota"/>
</dbReference>
<organism evidence="3 4">
    <name type="scientific">Tetrapisispora phaffii (strain ATCC 24235 / CBS 4417 / NBRC 1672 / NRRL Y-8282 / UCD 70-5)</name>
    <name type="common">Yeast</name>
    <name type="synonym">Fabospora phaffii</name>
    <dbReference type="NCBI Taxonomy" id="1071381"/>
    <lineage>
        <taxon>Eukaryota</taxon>
        <taxon>Fungi</taxon>
        <taxon>Dikarya</taxon>
        <taxon>Ascomycota</taxon>
        <taxon>Saccharomycotina</taxon>
        <taxon>Saccharomycetes</taxon>
        <taxon>Saccharomycetales</taxon>
        <taxon>Saccharomycetaceae</taxon>
        <taxon>Tetrapisispora</taxon>
    </lineage>
</organism>
<feature type="region of interest" description="Disordered" evidence="1">
    <location>
        <begin position="740"/>
        <end position="769"/>
    </location>
</feature>
<gene>
    <name evidence="3" type="primary">TPHA0A05010</name>
    <name evidence="3" type="ordered locus">TPHA_0A05010</name>
</gene>
<evidence type="ECO:0000256" key="2">
    <source>
        <dbReference type="SAM" id="Phobius"/>
    </source>
</evidence>
<feature type="compositionally biased region" description="Polar residues" evidence="1">
    <location>
        <begin position="760"/>
        <end position="769"/>
    </location>
</feature>
<dbReference type="OrthoDB" id="4035953at2759"/>
<feature type="compositionally biased region" description="Low complexity" evidence="1">
    <location>
        <begin position="53"/>
        <end position="66"/>
    </location>
</feature>
<keyword evidence="2" id="KW-0472">Membrane</keyword>
<keyword evidence="2" id="KW-1133">Transmembrane helix</keyword>
<evidence type="ECO:0000313" key="4">
    <source>
        <dbReference type="Proteomes" id="UP000005666"/>
    </source>
</evidence>
<dbReference type="GO" id="GO:0005935">
    <property type="term" value="C:cellular bud neck"/>
    <property type="evidence" value="ECO:0007669"/>
    <property type="project" value="EnsemblFungi"/>
</dbReference>
<protein>
    <submittedName>
        <fullName evidence="3">Uncharacterized protein</fullName>
    </submittedName>
</protein>
<feature type="region of interest" description="Disordered" evidence="1">
    <location>
        <begin position="687"/>
        <end position="715"/>
    </location>
</feature>
<accession>G8BNU8</accession>
<keyword evidence="2" id="KW-0812">Transmembrane</keyword>
<dbReference type="GO" id="GO:0005934">
    <property type="term" value="C:cellular bud tip"/>
    <property type="evidence" value="ECO:0007669"/>
    <property type="project" value="EnsemblFungi"/>
</dbReference>
<name>G8BNU8_TETPH</name>
<keyword evidence="4" id="KW-1185">Reference proteome</keyword>
<dbReference type="Proteomes" id="UP000005666">
    <property type="component" value="Chromosome 1"/>
</dbReference>
<reference evidence="3 4" key="1">
    <citation type="journal article" date="2011" name="Proc. Natl. Acad. Sci. U.S.A.">
        <title>Evolutionary erosion of yeast sex chromosomes by mating-type switching accidents.</title>
        <authorList>
            <person name="Gordon J.L."/>
            <person name="Armisen D."/>
            <person name="Proux-Wera E."/>
            <person name="Oheigeartaigh S.S."/>
            <person name="Byrne K.P."/>
            <person name="Wolfe K.H."/>
        </authorList>
    </citation>
    <scope>NUCLEOTIDE SEQUENCE [LARGE SCALE GENOMIC DNA]</scope>
    <source>
        <strain evidence="4">ATCC 24235 / CBS 4417 / NBRC 1672 / NRRL Y-8282 / UCD 70-5</strain>
    </source>
</reference>